<evidence type="ECO:0000313" key="2">
    <source>
        <dbReference type="Proteomes" id="UP000054324"/>
    </source>
</evidence>
<dbReference type="AlphaFoldDB" id="A0A074YY04"/>
<evidence type="ECO:0000313" key="1">
    <source>
        <dbReference type="EMBL" id="KER18067.1"/>
    </source>
</evidence>
<proteinExistence type="predicted"/>
<reference evidence="1 2" key="1">
    <citation type="submission" date="2013-11" db="EMBL/GenBank/DDBJ databases">
        <title>Opisthorchis viverrini - life in the bile duct.</title>
        <authorList>
            <person name="Young N.D."/>
            <person name="Nagarajan N."/>
            <person name="Lin S.J."/>
            <person name="Korhonen P.K."/>
            <person name="Jex A.R."/>
            <person name="Hall R.S."/>
            <person name="Safavi-Hemami H."/>
            <person name="Kaewkong W."/>
            <person name="Bertrand D."/>
            <person name="Gao S."/>
            <person name="Seet Q."/>
            <person name="Wongkham S."/>
            <person name="Teh B.T."/>
            <person name="Wongkham C."/>
            <person name="Intapan P.M."/>
            <person name="Maleewong W."/>
            <person name="Yang X."/>
            <person name="Hu M."/>
            <person name="Wang Z."/>
            <person name="Hofmann A."/>
            <person name="Sternberg P.W."/>
            <person name="Tan P."/>
            <person name="Wang J."/>
            <person name="Gasser R.B."/>
        </authorList>
    </citation>
    <scope>NUCLEOTIDE SEQUENCE [LARGE SCALE GENOMIC DNA]</scope>
</reference>
<dbReference type="KEGG" id="ovi:T265_16317"/>
<dbReference type="CTD" id="20330482"/>
<protein>
    <submittedName>
        <fullName evidence="1">Uncharacterized protein</fullName>
    </submittedName>
</protein>
<name>A0A074YY04_OPIVI</name>
<dbReference type="RefSeq" id="XP_009178186.1">
    <property type="nucleotide sequence ID" value="XM_009179922.1"/>
</dbReference>
<dbReference type="GeneID" id="20330482"/>
<gene>
    <name evidence="1" type="ORF">T265_16317</name>
</gene>
<sequence length="60" mass="6665">MVDSFGVELGQTNIRQQVDVCNRFATVLPSMSKYTEFDIWHNVRGCAEEVAAKSDGNGDQ</sequence>
<organism evidence="1 2">
    <name type="scientific">Opisthorchis viverrini</name>
    <name type="common">Southeast Asian liver fluke</name>
    <dbReference type="NCBI Taxonomy" id="6198"/>
    <lineage>
        <taxon>Eukaryota</taxon>
        <taxon>Metazoa</taxon>
        <taxon>Spiralia</taxon>
        <taxon>Lophotrochozoa</taxon>
        <taxon>Platyhelminthes</taxon>
        <taxon>Trematoda</taxon>
        <taxon>Digenea</taxon>
        <taxon>Opisthorchiida</taxon>
        <taxon>Opisthorchiata</taxon>
        <taxon>Opisthorchiidae</taxon>
        <taxon>Opisthorchis</taxon>
    </lineage>
</organism>
<keyword evidence="2" id="KW-1185">Reference proteome</keyword>
<dbReference type="Proteomes" id="UP000054324">
    <property type="component" value="Unassembled WGS sequence"/>
</dbReference>
<dbReference type="EMBL" id="KL613341">
    <property type="protein sequence ID" value="KER18067.1"/>
    <property type="molecule type" value="Genomic_DNA"/>
</dbReference>
<feature type="non-terminal residue" evidence="1">
    <location>
        <position position="60"/>
    </location>
</feature>
<accession>A0A074YY04</accession>